<reference evidence="1 2" key="1">
    <citation type="submission" date="2018-06" db="EMBL/GenBank/DDBJ databases">
        <title>Comparative genomics reveals the genomic features of Rhizophagus irregularis, R. cerebriforme, R. diaphanum and Gigaspora rosea, and their symbiotic lifestyle signature.</title>
        <authorList>
            <person name="Morin E."/>
            <person name="San Clemente H."/>
            <person name="Chen E.C.H."/>
            <person name="De La Providencia I."/>
            <person name="Hainaut M."/>
            <person name="Kuo A."/>
            <person name="Kohler A."/>
            <person name="Murat C."/>
            <person name="Tang N."/>
            <person name="Roy S."/>
            <person name="Loubradou J."/>
            <person name="Henrissat B."/>
            <person name="Grigoriev I.V."/>
            <person name="Corradi N."/>
            <person name="Roux C."/>
            <person name="Martin F.M."/>
        </authorList>
    </citation>
    <scope>NUCLEOTIDE SEQUENCE [LARGE SCALE GENOMIC DNA]</scope>
    <source>
        <strain evidence="1 2">DAOM 194757</strain>
    </source>
</reference>
<gene>
    <name evidence="1" type="ORF">C2G38_2045638</name>
</gene>
<evidence type="ECO:0000313" key="2">
    <source>
        <dbReference type="Proteomes" id="UP000266673"/>
    </source>
</evidence>
<organism evidence="1 2">
    <name type="scientific">Gigaspora rosea</name>
    <dbReference type="NCBI Taxonomy" id="44941"/>
    <lineage>
        <taxon>Eukaryota</taxon>
        <taxon>Fungi</taxon>
        <taxon>Fungi incertae sedis</taxon>
        <taxon>Mucoromycota</taxon>
        <taxon>Glomeromycotina</taxon>
        <taxon>Glomeromycetes</taxon>
        <taxon>Diversisporales</taxon>
        <taxon>Gigasporaceae</taxon>
        <taxon>Gigaspora</taxon>
    </lineage>
</organism>
<comment type="caution">
    <text evidence="1">The sequence shown here is derived from an EMBL/GenBank/DDBJ whole genome shotgun (WGS) entry which is preliminary data.</text>
</comment>
<dbReference type="EMBL" id="QKWP01001588">
    <property type="protein sequence ID" value="RIB07877.1"/>
    <property type="molecule type" value="Genomic_DNA"/>
</dbReference>
<dbReference type="AlphaFoldDB" id="A0A397UFM3"/>
<evidence type="ECO:0000313" key="1">
    <source>
        <dbReference type="EMBL" id="RIB07877.1"/>
    </source>
</evidence>
<sequence>MDVKEILEKDLKQVKVDTKSIPIELGSERDATELGNANKKNNFNIDNGNVENAGEIKRSNIKKKHIQTISDKSTVVDLKGNILPDLGRKYQNGDNNKKSIDAIKEKDVNVDKQTEKANISRVECMKYDNNFKKNSNDGAH</sequence>
<accession>A0A397UFM3</accession>
<keyword evidence="2" id="KW-1185">Reference proteome</keyword>
<protein>
    <submittedName>
        <fullName evidence="1">Uncharacterized protein</fullName>
    </submittedName>
</protein>
<name>A0A397UFM3_9GLOM</name>
<dbReference type="Proteomes" id="UP000266673">
    <property type="component" value="Unassembled WGS sequence"/>
</dbReference>
<proteinExistence type="predicted"/>